<proteinExistence type="predicted"/>
<accession>A0A225VCE6</accession>
<comment type="caution">
    <text evidence="1">The sequence shown here is derived from an EMBL/GenBank/DDBJ whole genome shotgun (WGS) entry which is preliminary data.</text>
</comment>
<name>A0A225VCE6_9STRA</name>
<evidence type="ECO:0000313" key="1">
    <source>
        <dbReference type="EMBL" id="OWZ03181.1"/>
    </source>
</evidence>
<evidence type="ECO:0000313" key="2">
    <source>
        <dbReference type="Proteomes" id="UP000198211"/>
    </source>
</evidence>
<dbReference type="OrthoDB" id="126130at2759"/>
<dbReference type="EMBL" id="NBNE01005680">
    <property type="protein sequence ID" value="OWZ03181.1"/>
    <property type="molecule type" value="Genomic_DNA"/>
</dbReference>
<sequence>DDERIRFRASKGATQSQVCVMTAHNFAAPLARRVKRVSNRERTSWDNDVLGNLNFEFFVYCKERPKAIPTLHRATAARIRTATAAVERYQVKSGSTLGPIAFNQVVTTHARQPDHTEFTLPNGSTTRQAIALDDATAELAAEVPRKRQAQVAMIRLEINGIWNNFRVDITSLRAALGLPAHDIFPKAFFTELSRSKPQYRI</sequence>
<organism evidence="1 2">
    <name type="scientific">Phytophthora megakarya</name>
    <dbReference type="NCBI Taxonomy" id="4795"/>
    <lineage>
        <taxon>Eukaryota</taxon>
        <taxon>Sar</taxon>
        <taxon>Stramenopiles</taxon>
        <taxon>Oomycota</taxon>
        <taxon>Peronosporomycetes</taxon>
        <taxon>Peronosporales</taxon>
        <taxon>Peronosporaceae</taxon>
        <taxon>Phytophthora</taxon>
    </lineage>
</organism>
<feature type="non-terminal residue" evidence="1">
    <location>
        <position position="1"/>
    </location>
</feature>
<dbReference type="Proteomes" id="UP000198211">
    <property type="component" value="Unassembled WGS sequence"/>
</dbReference>
<dbReference type="AlphaFoldDB" id="A0A225VCE6"/>
<keyword evidence="2" id="KW-1185">Reference proteome</keyword>
<reference evidence="2" key="1">
    <citation type="submission" date="2017-03" db="EMBL/GenBank/DDBJ databases">
        <title>Phytopthora megakarya and P. palmivora, two closely related causual agents of cacao black pod achieved similar genome size and gene model numbers by different mechanisms.</title>
        <authorList>
            <person name="Ali S."/>
            <person name="Shao J."/>
            <person name="Larry D.J."/>
            <person name="Kronmiller B."/>
            <person name="Shen D."/>
            <person name="Strem M.D."/>
            <person name="Melnick R.L."/>
            <person name="Guiltinan M.J."/>
            <person name="Tyler B.M."/>
            <person name="Meinhardt L.W."/>
            <person name="Bailey B.A."/>
        </authorList>
    </citation>
    <scope>NUCLEOTIDE SEQUENCE [LARGE SCALE GENOMIC DNA]</scope>
    <source>
        <strain evidence="2">zdho120</strain>
    </source>
</reference>
<gene>
    <name evidence="1" type="ORF">PHMEG_00025134</name>
</gene>
<protein>
    <submittedName>
        <fullName evidence="1">Uncharacterized protein</fullName>
    </submittedName>
</protein>